<dbReference type="EC" id="3.1.3.16" evidence="1"/>
<keyword evidence="1" id="KW-0460">Magnesium</keyword>
<dbReference type="PANTHER" id="PTHR12320:SF1">
    <property type="entry name" value="PROTEIN PHOSPHATASE PTC7 HOMOLOG"/>
    <property type="match status" value="1"/>
</dbReference>
<keyword evidence="5" id="KW-1185">Reference proteome</keyword>
<evidence type="ECO:0000313" key="4">
    <source>
        <dbReference type="EMBL" id="CUF60925.1"/>
    </source>
</evidence>
<keyword evidence="1" id="KW-0464">Manganese</keyword>
<dbReference type="SMART" id="SM00331">
    <property type="entry name" value="PP2C_SIG"/>
    <property type="match status" value="1"/>
</dbReference>
<dbReference type="InterPro" id="IPR039123">
    <property type="entry name" value="PPTC7"/>
</dbReference>
<feature type="domain" description="PPM-type phosphatase" evidence="3">
    <location>
        <begin position="63"/>
        <end position="316"/>
    </location>
</feature>
<organism evidence="4 5">
    <name type="scientific">Bodo saltans</name>
    <name type="common">Flagellated protozoan</name>
    <dbReference type="NCBI Taxonomy" id="75058"/>
    <lineage>
        <taxon>Eukaryota</taxon>
        <taxon>Discoba</taxon>
        <taxon>Euglenozoa</taxon>
        <taxon>Kinetoplastea</taxon>
        <taxon>Metakinetoplastina</taxon>
        <taxon>Eubodonida</taxon>
        <taxon>Bodonidae</taxon>
        <taxon>Bodo</taxon>
    </lineage>
</organism>
<comment type="similarity">
    <text evidence="1">Belongs to the PP2C family.</text>
</comment>
<gene>
    <name evidence="4" type="ORF">BSAL_64035</name>
</gene>
<dbReference type="Proteomes" id="UP000051952">
    <property type="component" value="Unassembled WGS sequence"/>
</dbReference>
<comment type="catalytic activity">
    <reaction evidence="1">
        <text>O-phospho-L-seryl-[protein] + H2O = L-seryl-[protein] + phosphate</text>
        <dbReference type="Rhea" id="RHEA:20629"/>
        <dbReference type="Rhea" id="RHEA-COMP:9863"/>
        <dbReference type="Rhea" id="RHEA-COMP:11604"/>
        <dbReference type="ChEBI" id="CHEBI:15377"/>
        <dbReference type="ChEBI" id="CHEBI:29999"/>
        <dbReference type="ChEBI" id="CHEBI:43474"/>
        <dbReference type="ChEBI" id="CHEBI:83421"/>
        <dbReference type="EC" id="3.1.3.16"/>
    </reaction>
</comment>
<sequence>MSFRFPALLGGSFIAAGAAQFFYQRSINSVDDNVDTALPDTSKLIPGTSLETFAQCLGKKDLRKGVWKTKSFDSSPLCGEDSFFILDDLRTFGVADGVGGWSRHGVNPKDFSESLMVETKKQIATKQRAAINSTGSAADLETAVTAAHAATMKKVAAGSSTVCVASLDKNTHELHVANLGDSGLVVVREGHVVFTAKESTHGWNFPKQIGVNRGAIHGDSIHDGTHEVVKVFKGDHLVTGSDGMLDNLEPRQIARIVKDTLAKKGPLADGALVAKSAARNVLVAVCQSALNESEGKWDQGGVGGKPDDITVLVTRVL</sequence>
<feature type="signal peptide" evidence="2">
    <location>
        <begin position="1"/>
        <end position="19"/>
    </location>
</feature>
<keyword evidence="1" id="KW-0479">Metal-binding</keyword>
<dbReference type="SMART" id="SM00332">
    <property type="entry name" value="PP2Cc"/>
    <property type="match status" value="1"/>
</dbReference>
<dbReference type="InterPro" id="IPR001932">
    <property type="entry name" value="PPM-type_phosphatase-like_dom"/>
</dbReference>
<dbReference type="VEuPathDB" id="TriTrypDB:BSAL_64035"/>
<comment type="cofactor">
    <cofactor evidence="1">
        <name>Mg(2+)</name>
        <dbReference type="ChEBI" id="CHEBI:18420"/>
    </cofactor>
</comment>
<keyword evidence="2" id="KW-0732">Signal</keyword>
<evidence type="ECO:0000256" key="1">
    <source>
        <dbReference type="RuleBase" id="RU366020"/>
    </source>
</evidence>
<dbReference type="InterPro" id="IPR036457">
    <property type="entry name" value="PPM-type-like_dom_sf"/>
</dbReference>
<comment type="catalytic activity">
    <reaction evidence="1">
        <text>O-phospho-L-threonyl-[protein] + H2O = L-threonyl-[protein] + phosphate</text>
        <dbReference type="Rhea" id="RHEA:47004"/>
        <dbReference type="Rhea" id="RHEA-COMP:11060"/>
        <dbReference type="Rhea" id="RHEA-COMP:11605"/>
        <dbReference type="ChEBI" id="CHEBI:15377"/>
        <dbReference type="ChEBI" id="CHEBI:30013"/>
        <dbReference type="ChEBI" id="CHEBI:43474"/>
        <dbReference type="ChEBI" id="CHEBI:61977"/>
        <dbReference type="EC" id="3.1.3.16"/>
    </reaction>
</comment>
<dbReference type="Pfam" id="PF07228">
    <property type="entry name" value="SpoIIE"/>
    <property type="match status" value="1"/>
</dbReference>
<evidence type="ECO:0000256" key="2">
    <source>
        <dbReference type="SAM" id="SignalP"/>
    </source>
</evidence>
<feature type="chain" id="PRO_5006621351" description="Protein phosphatase" evidence="2">
    <location>
        <begin position="20"/>
        <end position="317"/>
    </location>
</feature>
<keyword evidence="1" id="KW-0904">Protein phosphatase</keyword>
<name>A0A0S4IN49_BODSA</name>
<dbReference type="OrthoDB" id="60843at2759"/>
<evidence type="ECO:0000259" key="3">
    <source>
        <dbReference type="PROSITE" id="PS51746"/>
    </source>
</evidence>
<accession>A0A0S4IN49</accession>
<comment type="cofactor">
    <cofactor evidence="1">
        <name>Mn(2+)</name>
        <dbReference type="ChEBI" id="CHEBI:29035"/>
    </cofactor>
</comment>
<dbReference type="PANTHER" id="PTHR12320">
    <property type="entry name" value="PROTEIN PHOSPHATASE 2C"/>
    <property type="match status" value="1"/>
</dbReference>
<dbReference type="Gene3D" id="3.60.40.10">
    <property type="entry name" value="PPM-type phosphatase domain"/>
    <property type="match status" value="1"/>
</dbReference>
<proteinExistence type="inferred from homology"/>
<dbReference type="SUPFAM" id="SSF81606">
    <property type="entry name" value="PP2C-like"/>
    <property type="match status" value="1"/>
</dbReference>
<protein>
    <recommendedName>
        <fullName evidence="1">Protein phosphatase</fullName>
        <ecNumber evidence="1">3.1.3.16</ecNumber>
    </recommendedName>
</protein>
<dbReference type="PROSITE" id="PS51746">
    <property type="entry name" value="PPM_2"/>
    <property type="match status" value="1"/>
</dbReference>
<keyword evidence="1" id="KW-0378">Hydrolase</keyword>
<dbReference type="GO" id="GO:0004722">
    <property type="term" value="F:protein serine/threonine phosphatase activity"/>
    <property type="evidence" value="ECO:0007669"/>
    <property type="project" value="UniProtKB-EC"/>
</dbReference>
<evidence type="ECO:0000313" key="5">
    <source>
        <dbReference type="Proteomes" id="UP000051952"/>
    </source>
</evidence>
<dbReference type="EMBL" id="CYKH01000367">
    <property type="protein sequence ID" value="CUF60925.1"/>
    <property type="molecule type" value="Genomic_DNA"/>
</dbReference>
<dbReference type="AlphaFoldDB" id="A0A0S4IN49"/>
<reference evidence="5" key="1">
    <citation type="submission" date="2015-09" db="EMBL/GenBank/DDBJ databases">
        <authorList>
            <consortium name="Pathogen Informatics"/>
        </authorList>
    </citation>
    <scope>NUCLEOTIDE SEQUENCE [LARGE SCALE GENOMIC DNA]</scope>
    <source>
        <strain evidence="5">Lake Konstanz</strain>
    </source>
</reference>
<dbReference type="GO" id="GO:0046872">
    <property type="term" value="F:metal ion binding"/>
    <property type="evidence" value="ECO:0007669"/>
    <property type="project" value="UniProtKB-UniRule"/>
</dbReference>